<organism evidence="8 9">
    <name type="scientific">Stephania cephalantha</name>
    <dbReference type="NCBI Taxonomy" id="152367"/>
    <lineage>
        <taxon>Eukaryota</taxon>
        <taxon>Viridiplantae</taxon>
        <taxon>Streptophyta</taxon>
        <taxon>Embryophyta</taxon>
        <taxon>Tracheophyta</taxon>
        <taxon>Spermatophyta</taxon>
        <taxon>Magnoliopsida</taxon>
        <taxon>Ranunculales</taxon>
        <taxon>Menispermaceae</taxon>
        <taxon>Menispermoideae</taxon>
        <taxon>Cissampelideae</taxon>
        <taxon>Stephania</taxon>
    </lineage>
</organism>
<feature type="region of interest" description="Disordered" evidence="6">
    <location>
        <begin position="569"/>
        <end position="734"/>
    </location>
</feature>
<feature type="compositionally biased region" description="Polar residues" evidence="6">
    <location>
        <begin position="705"/>
        <end position="726"/>
    </location>
</feature>
<feature type="compositionally biased region" description="Basic and acidic residues" evidence="6">
    <location>
        <begin position="1171"/>
        <end position="1186"/>
    </location>
</feature>
<feature type="region of interest" description="Disordered" evidence="6">
    <location>
        <begin position="902"/>
        <end position="930"/>
    </location>
</feature>
<feature type="compositionally biased region" description="Basic and acidic residues" evidence="6">
    <location>
        <begin position="1402"/>
        <end position="1413"/>
    </location>
</feature>
<evidence type="ECO:0000256" key="6">
    <source>
        <dbReference type="SAM" id="MobiDB-lite"/>
    </source>
</evidence>
<feature type="compositionally biased region" description="Low complexity" evidence="6">
    <location>
        <begin position="53"/>
        <end position="92"/>
    </location>
</feature>
<feature type="compositionally biased region" description="Basic and acidic residues" evidence="6">
    <location>
        <begin position="638"/>
        <end position="664"/>
    </location>
</feature>
<gene>
    <name evidence="8" type="ORF">Scep_026448</name>
</gene>
<dbReference type="Pfam" id="PF02847">
    <property type="entry name" value="MA3"/>
    <property type="match status" value="1"/>
</dbReference>
<dbReference type="EMBL" id="JBBNAG010000011">
    <property type="protein sequence ID" value="KAK9094979.1"/>
    <property type="molecule type" value="Genomic_DNA"/>
</dbReference>
<feature type="compositionally biased region" description="Polar residues" evidence="6">
    <location>
        <begin position="579"/>
        <end position="621"/>
    </location>
</feature>
<evidence type="ECO:0000256" key="3">
    <source>
        <dbReference type="ARBA" id="ARBA00022845"/>
    </source>
</evidence>
<evidence type="ECO:0000256" key="4">
    <source>
        <dbReference type="ARBA" id="ARBA00022917"/>
    </source>
</evidence>
<feature type="compositionally biased region" description="Polar residues" evidence="6">
    <location>
        <begin position="361"/>
        <end position="371"/>
    </location>
</feature>
<feature type="region of interest" description="Disordered" evidence="6">
    <location>
        <begin position="1543"/>
        <end position="1586"/>
    </location>
</feature>
<feature type="compositionally biased region" description="Polar residues" evidence="6">
    <location>
        <begin position="1733"/>
        <end position="1751"/>
    </location>
</feature>
<dbReference type="GO" id="GO:0006417">
    <property type="term" value="P:regulation of translation"/>
    <property type="evidence" value="ECO:0007669"/>
    <property type="project" value="UniProtKB-KW"/>
</dbReference>
<keyword evidence="9" id="KW-1185">Reference proteome</keyword>
<dbReference type="FunFam" id="1.25.40.180:FF:000024">
    <property type="entry name" value="Eukaryotic translation initiation factor 4G"/>
    <property type="match status" value="1"/>
</dbReference>
<feature type="compositionally biased region" description="Polar residues" evidence="6">
    <location>
        <begin position="137"/>
        <end position="155"/>
    </location>
</feature>
<feature type="compositionally biased region" description="Low complexity" evidence="6">
    <location>
        <begin position="1032"/>
        <end position="1042"/>
    </location>
</feature>
<evidence type="ECO:0000256" key="2">
    <source>
        <dbReference type="ARBA" id="ARBA00022540"/>
    </source>
</evidence>
<dbReference type="FunFam" id="1.25.40.180:FF:000034">
    <property type="entry name" value="Eukaryotic translation initiation factor 4G"/>
    <property type="match status" value="1"/>
</dbReference>
<feature type="compositionally biased region" description="Polar residues" evidence="6">
    <location>
        <begin position="227"/>
        <end position="240"/>
    </location>
</feature>
<keyword evidence="4" id="KW-0648">Protein biosynthesis</keyword>
<feature type="domain" description="MI" evidence="7">
    <location>
        <begin position="1795"/>
        <end position="1922"/>
    </location>
</feature>
<dbReference type="PROSITE" id="PS51366">
    <property type="entry name" value="MI"/>
    <property type="match status" value="1"/>
</dbReference>
<feature type="compositionally biased region" description="Low complexity" evidence="6">
    <location>
        <begin position="622"/>
        <end position="637"/>
    </location>
</feature>
<evidence type="ECO:0000256" key="5">
    <source>
        <dbReference type="ARBA" id="ARBA00067320"/>
    </source>
</evidence>
<evidence type="ECO:0000313" key="8">
    <source>
        <dbReference type="EMBL" id="KAK9094979.1"/>
    </source>
</evidence>
<proteinExistence type="inferred from homology"/>
<dbReference type="GO" id="GO:0003743">
    <property type="term" value="F:translation initiation factor activity"/>
    <property type="evidence" value="ECO:0007669"/>
    <property type="project" value="UniProtKB-KW"/>
</dbReference>
<dbReference type="Gene3D" id="1.25.40.180">
    <property type="match status" value="2"/>
</dbReference>
<feature type="compositionally biased region" description="Gly residues" evidence="6">
    <location>
        <begin position="32"/>
        <end position="46"/>
    </location>
</feature>
<feature type="compositionally biased region" description="Polar residues" evidence="6">
    <location>
        <begin position="21"/>
        <end position="31"/>
    </location>
</feature>
<dbReference type="SUPFAM" id="SSF48371">
    <property type="entry name" value="ARM repeat"/>
    <property type="match status" value="2"/>
</dbReference>
<name>A0AAP0HQE7_9MAGN</name>
<feature type="region of interest" description="Disordered" evidence="6">
    <location>
        <begin position="1"/>
        <end position="160"/>
    </location>
</feature>
<feature type="region of interest" description="Disordered" evidence="6">
    <location>
        <begin position="174"/>
        <end position="240"/>
    </location>
</feature>
<feature type="region of interest" description="Disordered" evidence="6">
    <location>
        <begin position="1722"/>
        <end position="1755"/>
    </location>
</feature>
<dbReference type="GO" id="GO:0003729">
    <property type="term" value="F:mRNA binding"/>
    <property type="evidence" value="ECO:0007669"/>
    <property type="project" value="TreeGrafter"/>
</dbReference>
<feature type="region of interest" description="Disordered" evidence="6">
    <location>
        <begin position="1152"/>
        <end position="1196"/>
    </location>
</feature>
<keyword evidence="3" id="KW-0810">Translation regulation</keyword>
<dbReference type="SMART" id="SM00543">
    <property type="entry name" value="MIF4G"/>
    <property type="match status" value="1"/>
</dbReference>
<feature type="region of interest" description="Disordered" evidence="6">
    <location>
        <begin position="1032"/>
        <end position="1108"/>
    </location>
</feature>
<dbReference type="Pfam" id="PF02854">
    <property type="entry name" value="MIF4G"/>
    <property type="match status" value="1"/>
</dbReference>
<evidence type="ECO:0000259" key="7">
    <source>
        <dbReference type="PROSITE" id="PS51366"/>
    </source>
</evidence>
<dbReference type="PANTHER" id="PTHR23253:SF9">
    <property type="entry name" value="EUKARYOTIC TRANSLATION INITIATION FACTOR 4 GAMMA 2"/>
    <property type="match status" value="1"/>
</dbReference>
<feature type="region of interest" description="Disordered" evidence="6">
    <location>
        <begin position="361"/>
        <end position="380"/>
    </location>
</feature>
<evidence type="ECO:0000313" key="9">
    <source>
        <dbReference type="Proteomes" id="UP001419268"/>
    </source>
</evidence>
<comment type="similarity">
    <text evidence="1">Belongs to the eukaryotic initiation factor 4G family.</text>
</comment>
<dbReference type="GO" id="GO:0016281">
    <property type="term" value="C:eukaryotic translation initiation factor 4F complex"/>
    <property type="evidence" value="ECO:0007669"/>
    <property type="project" value="TreeGrafter"/>
</dbReference>
<sequence length="1987" mass="213340">MSLNQSKPERSDSSHLRKSGRSGTSANQRTFSGGGTAAVAKGGGGAAPPPPSSSFNSTSTGSSFKKSGNGQGGQSKVSSASTNSEFSASSAARLVQNGGRHLQPPLPGVSDGGAAGVVAKPINSQAPRSTRAVPKAPTSQSSSGASDSVTPTTPAKSDAAKGFSLQFGSISPGFVNGMQIPARTSSAPPNLDEQKRDQASHGFRALPTAPIPSAPKVQQSRKDVGNANHSGTGDSLANTQGKRDLLAQVPAATGANPPQKPPVLPMPGKSVAMSFQPQVPIPFGGPNAQIPSKGVAATSQQMPVPMPVGNAGQVPQQVVVTALQTHPLQPQGMMTQGQGMSFPARIGHQLPPQLGNLGIGQQQAGSFSGSRSKVRITDPKTHEELSFGKRADSYSDSGSSGIRPHALPAQSQAIPSFTPGHQINYYPALQHGSYNPASIFFPTQIPHTLTNTQMTPGSQPSRYNFQVGQVPPNIPFVNPSAVNPSPVSKFGPPVHSAAETLSVDHSLDSQVVVSSGPSGPIPVTVKPAVNSLGGKAGSSSVVVPSPAVIKGEPPKLLRSLKEVNNLHGQRDIESGPEGSIQQSKSILESSNSVPLSVTDKCSSTPSTTVSSQRPVVNIPSSATAVVPEESTVTVTSPDGRRKETVKRSESFKDQLKKPSRKDTRYSQSQVQDEHSESLGISKSSSIKVTTDITKPPENLQAPLVSGSSTSSLIAPSHGFKSSSRNGNAVEDGAPNTLTEASETLGEQAEGSIRDTLTGADASEVGADVVRNGDSLLSKASGFETERPMSGDVDMTSRVRQDERALSEIQLKQENTGAVEEGKAQPSAGIEHVSKTLEISGGPTSGLSEKEMDLDTKETIDDNEFGPAKAGMGKSDRLCSDGVDAVSDNLVIHHGSVGTSTIPPNFVSPLHSHEDVTSTMDGPAAGSESSVNQNMSVVDSGVSHHEVLPALEQVSPEVSSRLEGKSTESTSGTVGLVSISKDKSTLESTKLRSNHANGKKKKKDILKAADAAGSTSDLYMAYKGPEVKLEPSISSESIDSSSSVNVKPAPSNSAEKNVLTSEEDGQIKAEPDDWEDAADISTPKLKTYGSKQGRGGVLPQDEDGSRAASKKKYSRDFLLTFMESCTDLPVYFEIKGDIAEVPMSVQVGSSHIIDSEPYPNSGRNMHQGGGPRPERRGSGMIEDDKWSKSPGPFGSGRDLRMEIGHGSNVVGFRPGQGGNHGVLRNPRGQTGGILSGPMQSLTSQGSIQRNNSDADRWQRATAFRGLIPAPLPHQQMHKAEKKYEVGKASDEEESKQRQLKAILNKLTPQNFDKLFEQVKAVNIDNADTLVSVIAQIFDKALMEPTFCEMYANFCSHLAGELPVFSEDNEKITFRRLLLTKCQEEFERGEREQAEADRVEEEGEIKCSEEEREEKKTKARRRMLGNIRLIGELYKKKMLTERIMHECIRKLLAVGHNQNPDEEDVEALCKLMSTIGEMIDHAKNKEHMDAYFNVMTDLSNDMGFSSRVRFMLKDSIDLRKNKWQQRRKVEGPKKIEEVHRDAAQERQVQASRLARGPSIGSMARRGQMDFGPRGSTMMPSPNAQMGGSRGLPAQIRGYGNQDVRLEDRHPYESRMVSVPLSQRPIDDSITLGPQGGLARGMSIRGHPLMSGAPLVDISHSLLDSRRMAAGPNGYSSASDWISYNSREEIMPRYASDRSMVMPAYEQLNSQEQHAYVGNREFRNADRSFDGPRATSPATRVPGSSNSSTLQQAPSEKVYPEERLRDLSIAAIKEFYSLKLLLMECEVTAANTTTLTLGLYENHYPATEANQASPCAKDEKEVTLCIKDLNSPSFYPSMVSLWVTDSFERKDMERDLLAKLLVNLTKSQDSLLSQVQLIKGFEFVLDTLEDAVNDAPRATEFVGCILGKVVLENVVSLRDVGHLIHEGGEEQGRLLQIGLASDVLGSILEIIKLEKGESFLNEMCKDSNLRLEDFRPPNPSYRSRKLEAFL</sequence>
<dbReference type="InterPro" id="IPR003890">
    <property type="entry name" value="MIF4G-like_typ-3"/>
</dbReference>
<keyword evidence="2" id="KW-0396">Initiation factor</keyword>
<comment type="caution">
    <text evidence="8">The sequence shown here is derived from an EMBL/GenBank/DDBJ whole genome shotgun (WGS) entry which is preliminary data.</text>
</comment>
<feature type="region of interest" description="Disordered" evidence="6">
    <location>
        <begin position="952"/>
        <end position="1004"/>
    </location>
</feature>
<evidence type="ECO:0000256" key="1">
    <source>
        <dbReference type="ARBA" id="ARBA00005775"/>
    </source>
</evidence>
<accession>A0AAP0HQE7</accession>
<dbReference type="PANTHER" id="PTHR23253">
    <property type="entry name" value="EUKARYOTIC TRANSLATION INITIATION FACTOR 4 GAMMA"/>
    <property type="match status" value="1"/>
</dbReference>
<feature type="region of interest" description="Disordered" evidence="6">
    <location>
        <begin position="1387"/>
        <end position="1413"/>
    </location>
</feature>
<dbReference type="InterPro" id="IPR016024">
    <property type="entry name" value="ARM-type_fold"/>
</dbReference>
<dbReference type="InterPro" id="IPR003891">
    <property type="entry name" value="Initiation_fac_eIF4g_MI"/>
</dbReference>
<reference evidence="8 9" key="1">
    <citation type="submission" date="2024-01" db="EMBL/GenBank/DDBJ databases">
        <title>Genome assemblies of Stephania.</title>
        <authorList>
            <person name="Yang L."/>
        </authorList>
    </citation>
    <scope>NUCLEOTIDE SEQUENCE [LARGE SCALE GENOMIC DNA]</scope>
    <source>
        <strain evidence="8">JXDWG</strain>
        <tissue evidence="8">Leaf</tissue>
    </source>
</reference>
<dbReference type="Proteomes" id="UP001419268">
    <property type="component" value="Unassembled WGS sequence"/>
</dbReference>
<feature type="compositionally biased region" description="Polar residues" evidence="6">
    <location>
        <begin position="1049"/>
        <end position="1059"/>
    </location>
</feature>
<protein>
    <recommendedName>
        <fullName evidence="5">Eukaryotic translation initiation factor 4G</fullName>
    </recommendedName>
</protein>